<dbReference type="PANTHER" id="PTHR45721">
    <property type="entry name" value="LAMIN DM0-RELATED"/>
    <property type="match status" value="1"/>
</dbReference>
<dbReference type="InterPro" id="IPR018039">
    <property type="entry name" value="IF_conserved"/>
</dbReference>
<dbReference type="Gene3D" id="2.60.40.1260">
    <property type="entry name" value="Lamin Tail domain"/>
    <property type="match status" value="1"/>
</dbReference>
<gene>
    <name evidence="10" type="ORF">Ocin01_01646</name>
</gene>
<dbReference type="SUPFAM" id="SSF64593">
    <property type="entry name" value="Intermediate filament protein, coiled coil region"/>
    <property type="match status" value="2"/>
</dbReference>
<keyword evidence="11" id="KW-1185">Reference proteome</keyword>
<dbReference type="InterPro" id="IPR036415">
    <property type="entry name" value="Lamin_tail_dom_sf"/>
</dbReference>
<dbReference type="GO" id="GO:0005652">
    <property type="term" value="C:nuclear lamina"/>
    <property type="evidence" value="ECO:0007669"/>
    <property type="project" value="TreeGrafter"/>
</dbReference>
<accession>A0A1D2NID6</accession>
<evidence type="ECO:0000313" key="10">
    <source>
        <dbReference type="EMBL" id="ODN05011.1"/>
    </source>
</evidence>
<evidence type="ECO:0000259" key="9">
    <source>
        <dbReference type="PROSITE" id="PS51842"/>
    </source>
</evidence>
<dbReference type="STRING" id="48709.A0A1D2NID6"/>
<feature type="coiled-coil region" evidence="6">
    <location>
        <begin position="49"/>
        <end position="312"/>
    </location>
</feature>
<dbReference type="PROSITE" id="PS51841">
    <property type="entry name" value="LTD"/>
    <property type="match status" value="1"/>
</dbReference>
<dbReference type="InterPro" id="IPR001322">
    <property type="entry name" value="Lamin_tail_dom"/>
</dbReference>
<dbReference type="AlphaFoldDB" id="A0A1D2NID6"/>
<dbReference type="GO" id="GO:0005882">
    <property type="term" value="C:intermediate filament"/>
    <property type="evidence" value="ECO:0007669"/>
    <property type="project" value="UniProtKB-KW"/>
</dbReference>
<feature type="compositionally biased region" description="Low complexity" evidence="7">
    <location>
        <begin position="1"/>
        <end position="20"/>
    </location>
</feature>
<dbReference type="PROSITE" id="PS00226">
    <property type="entry name" value="IF_ROD_1"/>
    <property type="match status" value="1"/>
</dbReference>
<feature type="coiled-coil region" evidence="6">
    <location>
        <begin position="352"/>
        <end position="386"/>
    </location>
</feature>
<evidence type="ECO:0000256" key="1">
    <source>
        <dbReference type="ARBA" id="ARBA00004123"/>
    </source>
</evidence>
<feature type="compositionally biased region" description="Polar residues" evidence="7">
    <location>
        <begin position="27"/>
        <end position="41"/>
    </location>
</feature>
<dbReference type="PROSITE" id="PS51842">
    <property type="entry name" value="IF_ROD_2"/>
    <property type="match status" value="1"/>
</dbReference>
<evidence type="ECO:0000256" key="6">
    <source>
        <dbReference type="SAM" id="Coils"/>
    </source>
</evidence>
<name>A0A1D2NID6_ORCCI</name>
<dbReference type="OrthoDB" id="102442at2759"/>
<dbReference type="Pfam" id="PF00932">
    <property type="entry name" value="LTD"/>
    <property type="match status" value="1"/>
</dbReference>
<evidence type="ECO:0000256" key="4">
    <source>
        <dbReference type="ARBA" id="ARBA00023242"/>
    </source>
</evidence>
<evidence type="ECO:0000313" key="11">
    <source>
        <dbReference type="Proteomes" id="UP000094527"/>
    </source>
</evidence>
<dbReference type="GO" id="GO:0005200">
    <property type="term" value="F:structural constituent of cytoskeleton"/>
    <property type="evidence" value="ECO:0007669"/>
    <property type="project" value="TreeGrafter"/>
</dbReference>
<feature type="region of interest" description="Disordered" evidence="7">
    <location>
        <begin position="1"/>
        <end position="41"/>
    </location>
</feature>
<evidence type="ECO:0000256" key="7">
    <source>
        <dbReference type="SAM" id="MobiDB-lite"/>
    </source>
</evidence>
<evidence type="ECO:0000259" key="8">
    <source>
        <dbReference type="PROSITE" id="PS51841"/>
    </source>
</evidence>
<dbReference type="OMA" id="VRIEHEN"/>
<dbReference type="Pfam" id="PF00038">
    <property type="entry name" value="Filament"/>
    <property type="match status" value="1"/>
</dbReference>
<evidence type="ECO:0000256" key="2">
    <source>
        <dbReference type="ARBA" id="ARBA00022754"/>
    </source>
</evidence>
<feature type="domain" description="LTD" evidence="8">
    <location>
        <begin position="437"/>
        <end position="555"/>
    </location>
</feature>
<feature type="region of interest" description="Disordered" evidence="7">
    <location>
        <begin position="400"/>
        <end position="442"/>
    </location>
</feature>
<dbReference type="GO" id="GO:0090435">
    <property type="term" value="P:protein localization to nuclear envelope"/>
    <property type="evidence" value="ECO:0007669"/>
    <property type="project" value="TreeGrafter"/>
</dbReference>
<comment type="subcellular location">
    <subcellularLocation>
        <location evidence="1">Nucleus</location>
    </subcellularLocation>
</comment>
<feature type="region of interest" description="Disordered" evidence="7">
    <location>
        <begin position="565"/>
        <end position="585"/>
    </location>
</feature>
<dbReference type="Gene3D" id="1.20.5.1160">
    <property type="entry name" value="Vasodilator-stimulated phosphoprotein"/>
    <property type="match status" value="1"/>
</dbReference>
<dbReference type="GO" id="GO:0007097">
    <property type="term" value="P:nuclear migration"/>
    <property type="evidence" value="ECO:0007669"/>
    <property type="project" value="TreeGrafter"/>
</dbReference>
<keyword evidence="3 6" id="KW-0175">Coiled coil</keyword>
<dbReference type="GO" id="GO:0031507">
    <property type="term" value="P:heterochromatin formation"/>
    <property type="evidence" value="ECO:0007669"/>
    <property type="project" value="TreeGrafter"/>
</dbReference>
<dbReference type="Gene3D" id="1.20.5.170">
    <property type="match status" value="1"/>
</dbReference>
<keyword evidence="2 5" id="KW-0403">Intermediate filament</keyword>
<dbReference type="SMART" id="SM01391">
    <property type="entry name" value="Filament"/>
    <property type="match status" value="1"/>
</dbReference>
<proteinExistence type="inferred from homology"/>
<protein>
    <submittedName>
        <fullName evidence="10">Lamin-C</fullName>
    </submittedName>
</protein>
<feature type="domain" description="IF rod" evidence="9">
    <location>
        <begin position="45"/>
        <end position="401"/>
    </location>
</feature>
<evidence type="ECO:0000256" key="3">
    <source>
        <dbReference type="ARBA" id="ARBA00023054"/>
    </source>
</evidence>
<keyword evidence="4" id="KW-0539">Nucleus</keyword>
<dbReference type="GO" id="GO:0006998">
    <property type="term" value="P:nuclear envelope organization"/>
    <property type="evidence" value="ECO:0007669"/>
    <property type="project" value="TreeGrafter"/>
</dbReference>
<evidence type="ECO:0000256" key="5">
    <source>
        <dbReference type="RuleBase" id="RU000685"/>
    </source>
</evidence>
<organism evidence="10 11">
    <name type="scientific">Orchesella cincta</name>
    <name type="common">Springtail</name>
    <name type="synonym">Podura cincta</name>
    <dbReference type="NCBI Taxonomy" id="48709"/>
    <lineage>
        <taxon>Eukaryota</taxon>
        <taxon>Metazoa</taxon>
        <taxon>Ecdysozoa</taxon>
        <taxon>Arthropoda</taxon>
        <taxon>Hexapoda</taxon>
        <taxon>Collembola</taxon>
        <taxon>Entomobryomorpha</taxon>
        <taxon>Entomobryoidea</taxon>
        <taxon>Orchesellidae</taxon>
        <taxon>Orchesellinae</taxon>
        <taxon>Orchesella</taxon>
    </lineage>
</organism>
<dbReference type="SUPFAM" id="SSF74853">
    <property type="entry name" value="Lamin A/C globular tail domain"/>
    <property type="match status" value="1"/>
</dbReference>
<comment type="similarity">
    <text evidence="5">Belongs to the intermediate filament family.</text>
</comment>
<comment type="caution">
    <text evidence="10">The sequence shown here is derived from an EMBL/GenBank/DDBJ whole genome shotgun (WGS) entry which is preliminary data.</text>
</comment>
<dbReference type="InterPro" id="IPR039008">
    <property type="entry name" value="IF_rod_dom"/>
</dbReference>
<reference evidence="10 11" key="1">
    <citation type="journal article" date="2016" name="Genome Biol. Evol.">
        <title>Gene Family Evolution Reflects Adaptation to Soil Environmental Stressors in the Genome of the Collembolan Orchesella cincta.</title>
        <authorList>
            <person name="Faddeeva-Vakhrusheva A."/>
            <person name="Derks M.F."/>
            <person name="Anvar S.Y."/>
            <person name="Agamennone V."/>
            <person name="Suring W."/>
            <person name="Smit S."/>
            <person name="van Straalen N.M."/>
            <person name="Roelofs D."/>
        </authorList>
    </citation>
    <scope>NUCLEOTIDE SEQUENCE [LARGE SCALE GENOMIC DNA]</scope>
    <source>
        <tissue evidence="10">Mixed pool</tissue>
    </source>
</reference>
<dbReference type="PANTHER" id="PTHR45721:SF11">
    <property type="entry name" value="LAMIN DM0-RELATED"/>
    <property type="match status" value="1"/>
</dbReference>
<sequence>MSSKSAKRQAASSSTAGSSAQTPHAAVSSSVQSPMTPTRMSRIQEKKELACLNDRLAAYIERNQQLENENQTLSKQVSHSEETLTRNITRIQSSYDKELTDARRVVDETAKEKAKLQMDHAQLRKDFDDLKTKSDKKNKDHAAIQRQLNQLEGQVTILTADLSRATSDRDRLGNERKEFEQDVQKLAREVDELRRKVEQEMMARVEAENQLKARNEELNFKNQLHQEEIVEMRSRRQVEIQEVDGRLQQEYESKLQESIRELRAEYEAQLRANKEELEGIYDTKASDMKAQLKRAQASLSAKQEEYATLQIRLEGALKSSSHFETERMGLLQRIKELEKKSDDDHSRFAKMLEERDEVIDTLVRDKEQLLNEYQDLMDTKVALDNEIAIYRKLLEGEERRLSISPRPGPRGGTPAGGRRATPLRASKKRRYEEETESSAEYDSNSVVLGDVEILEDSTDGKFIRLKNNGDKEVALSGWTLTRKAGEVDTTHKFHRQMKLDSKAIVTVWSADAEGAAHEPPTSIVMKGQKWFTSDQIVTILNNNSGEEQARRETKRLQISHQRKRLGFGGPDDIFHQSNDGEGAQGDRCVIC</sequence>
<dbReference type="Proteomes" id="UP000094527">
    <property type="component" value="Unassembled WGS sequence"/>
</dbReference>
<dbReference type="EMBL" id="LJIJ01000031">
    <property type="protein sequence ID" value="ODN05011.1"/>
    <property type="molecule type" value="Genomic_DNA"/>
</dbReference>
<dbReference type="GO" id="GO:0051664">
    <property type="term" value="P:nuclear pore localization"/>
    <property type="evidence" value="ECO:0007669"/>
    <property type="project" value="TreeGrafter"/>
</dbReference>
<dbReference type="Gene3D" id="1.20.5.500">
    <property type="entry name" value="Single helix bin"/>
    <property type="match status" value="1"/>
</dbReference>